<dbReference type="SUPFAM" id="SSF52047">
    <property type="entry name" value="RNI-like"/>
    <property type="match status" value="1"/>
</dbReference>
<organism evidence="4 5">
    <name type="scientific">Gimesia algae</name>
    <dbReference type="NCBI Taxonomy" id="2527971"/>
    <lineage>
        <taxon>Bacteria</taxon>
        <taxon>Pseudomonadati</taxon>
        <taxon>Planctomycetota</taxon>
        <taxon>Planctomycetia</taxon>
        <taxon>Planctomycetales</taxon>
        <taxon>Planctomycetaceae</taxon>
        <taxon>Gimesia</taxon>
    </lineage>
</organism>
<accession>A0A517VK62</accession>
<dbReference type="Gene3D" id="3.80.10.10">
    <property type="entry name" value="Ribonuclease Inhibitor"/>
    <property type="match status" value="3"/>
</dbReference>
<dbReference type="OrthoDB" id="232968at2"/>
<dbReference type="KEGG" id="gax:Pan161_50810"/>
<keyword evidence="2" id="KW-1133">Transmembrane helix</keyword>
<keyword evidence="2" id="KW-0472">Membrane</keyword>
<evidence type="ECO:0000313" key="5">
    <source>
        <dbReference type="Proteomes" id="UP000316855"/>
    </source>
</evidence>
<dbReference type="InterPro" id="IPR006553">
    <property type="entry name" value="Leu-rich_rpt_Cys-con_subtyp"/>
</dbReference>
<keyword evidence="5" id="KW-1185">Reference proteome</keyword>
<dbReference type="SMART" id="SM00368">
    <property type="entry name" value="LRR_RI"/>
    <property type="match status" value="3"/>
</dbReference>
<evidence type="ECO:0000313" key="4">
    <source>
        <dbReference type="EMBL" id="QDT93402.1"/>
    </source>
</evidence>
<keyword evidence="2" id="KW-0812">Transmembrane</keyword>
<evidence type="ECO:0000256" key="2">
    <source>
        <dbReference type="SAM" id="Phobius"/>
    </source>
</evidence>
<dbReference type="Pfam" id="PF23598">
    <property type="entry name" value="LRR_14"/>
    <property type="match status" value="1"/>
</dbReference>
<evidence type="ECO:0000256" key="1">
    <source>
        <dbReference type="ARBA" id="ARBA00022737"/>
    </source>
</evidence>
<proteinExistence type="predicted"/>
<feature type="transmembrane region" description="Helical" evidence="2">
    <location>
        <begin position="20"/>
        <end position="39"/>
    </location>
</feature>
<dbReference type="InterPro" id="IPR055414">
    <property type="entry name" value="LRR_R13L4/SHOC2-like"/>
</dbReference>
<dbReference type="EMBL" id="CP036343">
    <property type="protein sequence ID" value="QDT93402.1"/>
    <property type="molecule type" value="Genomic_DNA"/>
</dbReference>
<dbReference type="InterPro" id="IPR032675">
    <property type="entry name" value="LRR_dom_sf"/>
</dbReference>
<dbReference type="PANTHER" id="PTHR12904">
    <property type="match status" value="1"/>
</dbReference>
<name>A0A517VK62_9PLAN</name>
<sequence>MIAHKELPLNEKPNIVSQSGLSVRTLWLILSVSIFLLLIPEGLQRWRAMKLAEKVIQHGGDIRIKNSLLSHLDWWKVSPQTHAFWGNIYSVYTRPSGSFQVDDDFLLELGNLHSIQNLTLGNPHNPTIITDQGATYLKQQKLGHLGITGGSITDKGFNELAEMNSLRTLGLHHLAITGNQLPQNAFPNLIMLDLSDTKFTNQGLKNLAPNSKLVYLHLGNTNVSSAGLQELSKFPNLRALRLGNLKIKAAAFAKLANLKRLYQLELQGTAVNDAVALQLSQLGQITALRLYESQVTDQGLQNLATMKNLETLFLSGAKITDAGLKVLSQLPKLDYLDLSDTQISDEGLRQLSKIPALRMLNLSNTRVTDQAKQILLQFPALESIEAFDTSISPVTIEDIRDAGIDVSKFHAEISPL</sequence>
<dbReference type="AlphaFoldDB" id="A0A517VK62"/>
<feature type="domain" description="Disease resistance R13L4/SHOC-2-like LRR" evidence="3">
    <location>
        <begin position="159"/>
        <end position="392"/>
    </location>
</feature>
<reference evidence="4 5" key="1">
    <citation type="submission" date="2019-02" db="EMBL/GenBank/DDBJ databases">
        <title>Deep-cultivation of Planctomycetes and their phenomic and genomic characterization uncovers novel biology.</title>
        <authorList>
            <person name="Wiegand S."/>
            <person name="Jogler M."/>
            <person name="Boedeker C."/>
            <person name="Pinto D."/>
            <person name="Vollmers J."/>
            <person name="Rivas-Marin E."/>
            <person name="Kohn T."/>
            <person name="Peeters S.H."/>
            <person name="Heuer A."/>
            <person name="Rast P."/>
            <person name="Oberbeckmann S."/>
            <person name="Bunk B."/>
            <person name="Jeske O."/>
            <person name="Meyerdierks A."/>
            <person name="Storesund J.E."/>
            <person name="Kallscheuer N."/>
            <person name="Luecker S."/>
            <person name="Lage O.M."/>
            <person name="Pohl T."/>
            <person name="Merkel B.J."/>
            <person name="Hornburger P."/>
            <person name="Mueller R.-W."/>
            <person name="Bruemmer F."/>
            <person name="Labrenz M."/>
            <person name="Spormann A.M."/>
            <person name="Op den Camp H."/>
            <person name="Overmann J."/>
            <person name="Amann R."/>
            <person name="Jetten M.S.M."/>
            <person name="Mascher T."/>
            <person name="Medema M.H."/>
            <person name="Devos D.P."/>
            <person name="Kaster A.-K."/>
            <person name="Ovreas L."/>
            <person name="Rohde M."/>
            <person name="Galperin M.Y."/>
            <person name="Jogler C."/>
        </authorList>
    </citation>
    <scope>NUCLEOTIDE SEQUENCE [LARGE SCALE GENOMIC DNA]</scope>
    <source>
        <strain evidence="4 5">Pan161</strain>
    </source>
</reference>
<dbReference type="InterPro" id="IPR051341">
    <property type="entry name" value="Zyg-11_UBL_adapter"/>
</dbReference>
<protein>
    <submittedName>
        <fullName evidence="4">Leucine Rich repeats (2 copies)</fullName>
    </submittedName>
</protein>
<gene>
    <name evidence="4" type="ORF">Pan161_50810</name>
</gene>
<keyword evidence="1" id="KW-0677">Repeat</keyword>
<dbReference type="RefSeq" id="WP_145231376.1">
    <property type="nucleotide sequence ID" value="NZ_CP036343.1"/>
</dbReference>
<evidence type="ECO:0000259" key="3">
    <source>
        <dbReference type="Pfam" id="PF23598"/>
    </source>
</evidence>
<dbReference type="Proteomes" id="UP000316855">
    <property type="component" value="Chromosome"/>
</dbReference>
<dbReference type="PANTHER" id="PTHR12904:SF23">
    <property type="entry name" value="PROTEIN ZER-1 HOMOLOG"/>
    <property type="match status" value="1"/>
</dbReference>
<dbReference type="SMART" id="SM00367">
    <property type="entry name" value="LRR_CC"/>
    <property type="match status" value="4"/>
</dbReference>